<dbReference type="EMBL" id="JARJCM010000075">
    <property type="protein sequence ID" value="KAJ7032226.1"/>
    <property type="molecule type" value="Genomic_DNA"/>
</dbReference>
<feature type="compositionally biased region" description="Low complexity" evidence="1">
    <location>
        <begin position="185"/>
        <end position="199"/>
    </location>
</feature>
<accession>A0AAD6X2A9</accession>
<dbReference type="AlphaFoldDB" id="A0AAD6X2A9"/>
<sequence>MRINLLLGPRGPCRDRDCSHSCAAFVAANLDGSPKYWDFERSDLACFVCDHTWLSHTPDGDTSAQNSLFVRGGTSGGCAEFFSLDTVWNMRSICVCTLPWSAHSVLTSSGSQTSTTSAPAPRPAVPDLGATPSHRHAPTTAFTGLPRPPTTSIQNTRASTVRDTVNAQRRVSIQRTLHSNDAGGSTITSTSSAAATTPTRSRKSGPPRPYSTALDDFAAAPVAAITSVPVTIGILPKVLDTSDHNDMLDLSPLYSWKGGEDLERAQTALQRANLVFVVDVDVNGPIFQTIDTGFKTHCRIHNIQYVAPTGSSSDALDTPNTKAWVLLGPKPKGRSGGARVWVEDPKGLTRFTFTLQALRSLPFSYTANHLGQGPFAFVAPRLRNLTGPIDSLFDARTRLPEHVLPHRCFARRVCYKILPSLAGDPEPACGPSCTPGSDVVLHSAPRVASPEVHVMSDSDDDSYLPEPGSLLDEIDHPQSIPSLPVTSTIITRSVRRQQWQQEAIATAAPIAIPVAATPGTLPFIPGPLLAAAMDLSSVSVKTRSFLGPTGALDLTLQHMPGSGLYSLGGWQDYMLSPSDTDASLTAGSVDEGARVLIALLIWLFAGRPTGLKFREVIHELFPSPRPTVDRVARDLDVFALRVTIESGTGPGPRNEIVGEAIKILLADSHFWTEREDYHVLCLHPSRTELPARACVLKATGFLFLLHFLFIGAPASVSPFIFSTLFDGRKTASKFDEEFLARFVSPRSLSLVTKIQQTPLTSPLYASSSESCVEYQFLVNIPDFDPTMVSMRRSREEHDGICGTVISYITLGTVDIEHHPDFLFMADGFNIIMDALDGREHPHHMLEWFATPCRELILASFDRRIKSPADIVSHLEFAETNPEENPWGENEETVGLITRFVTHYLMEPGHPVDPDRVIHALISNGDGPADPILRATLFLLVLTGSTTLPVRPTWKAKCLITHDWSQQYPTTDADGRDDYGPDVAISFRSCFKTFTITNNARLRHLLLSETPVQGQDTQLSRLIHAQLLASRGSYTAA</sequence>
<name>A0AAD6X2A9_9AGAR</name>
<feature type="region of interest" description="Disordered" evidence="1">
    <location>
        <begin position="107"/>
        <end position="212"/>
    </location>
</feature>
<reference evidence="2" key="1">
    <citation type="submission" date="2023-03" db="EMBL/GenBank/DDBJ databases">
        <title>Massive genome expansion in bonnet fungi (Mycena s.s.) driven by repeated elements and novel gene families across ecological guilds.</title>
        <authorList>
            <consortium name="Lawrence Berkeley National Laboratory"/>
            <person name="Harder C.B."/>
            <person name="Miyauchi S."/>
            <person name="Viragh M."/>
            <person name="Kuo A."/>
            <person name="Thoen E."/>
            <person name="Andreopoulos B."/>
            <person name="Lu D."/>
            <person name="Skrede I."/>
            <person name="Drula E."/>
            <person name="Henrissat B."/>
            <person name="Morin E."/>
            <person name="Kohler A."/>
            <person name="Barry K."/>
            <person name="LaButti K."/>
            <person name="Morin E."/>
            <person name="Salamov A."/>
            <person name="Lipzen A."/>
            <person name="Mereny Z."/>
            <person name="Hegedus B."/>
            <person name="Baldrian P."/>
            <person name="Stursova M."/>
            <person name="Weitz H."/>
            <person name="Taylor A."/>
            <person name="Grigoriev I.V."/>
            <person name="Nagy L.G."/>
            <person name="Martin F."/>
            <person name="Kauserud H."/>
        </authorList>
    </citation>
    <scope>NUCLEOTIDE SEQUENCE</scope>
    <source>
        <strain evidence="2">CBHHK200</strain>
    </source>
</reference>
<proteinExistence type="predicted"/>
<feature type="compositionally biased region" description="Low complexity" evidence="1">
    <location>
        <begin position="107"/>
        <end position="117"/>
    </location>
</feature>
<gene>
    <name evidence="2" type="ORF">C8F04DRAFT_1396800</name>
</gene>
<organism evidence="2 3">
    <name type="scientific">Mycena alexandri</name>
    <dbReference type="NCBI Taxonomy" id="1745969"/>
    <lineage>
        <taxon>Eukaryota</taxon>
        <taxon>Fungi</taxon>
        <taxon>Dikarya</taxon>
        <taxon>Basidiomycota</taxon>
        <taxon>Agaricomycotina</taxon>
        <taxon>Agaricomycetes</taxon>
        <taxon>Agaricomycetidae</taxon>
        <taxon>Agaricales</taxon>
        <taxon>Marasmiineae</taxon>
        <taxon>Mycenaceae</taxon>
        <taxon>Mycena</taxon>
    </lineage>
</organism>
<dbReference type="Proteomes" id="UP001218188">
    <property type="component" value="Unassembled WGS sequence"/>
</dbReference>
<evidence type="ECO:0000313" key="2">
    <source>
        <dbReference type="EMBL" id="KAJ7032226.1"/>
    </source>
</evidence>
<protein>
    <submittedName>
        <fullName evidence="2">Uncharacterized protein</fullName>
    </submittedName>
</protein>
<evidence type="ECO:0000256" key="1">
    <source>
        <dbReference type="SAM" id="MobiDB-lite"/>
    </source>
</evidence>
<feature type="compositionally biased region" description="Polar residues" evidence="1">
    <location>
        <begin position="150"/>
        <end position="183"/>
    </location>
</feature>
<evidence type="ECO:0000313" key="3">
    <source>
        <dbReference type="Proteomes" id="UP001218188"/>
    </source>
</evidence>
<keyword evidence="3" id="KW-1185">Reference proteome</keyword>
<comment type="caution">
    <text evidence="2">The sequence shown here is derived from an EMBL/GenBank/DDBJ whole genome shotgun (WGS) entry which is preliminary data.</text>
</comment>